<keyword evidence="3" id="KW-1185">Reference proteome</keyword>
<feature type="transmembrane region" description="Helical" evidence="1">
    <location>
        <begin position="9"/>
        <end position="29"/>
    </location>
</feature>
<evidence type="ECO:0000313" key="2">
    <source>
        <dbReference type="EMBL" id="UUI03306.1"/>
    </source>
</evidence>
<evidence type="ECO:0000313" key="3">
    <source>
        <dbReference type="Proteomes" id="UP001059773"/>
    </source>
</evidence>
<name>A0ABY5JSN9_9BACI</name>
<keyword evidence="1" id="KW-0472">Membrane</keyword>
<dbReference type="EMBL" id="CP101914">
    <property type="protein sequence ID" value="UUI03306.1"/>
    <property type="molecule type" value="Genomic_DNA"/>
</dbReference>
<gene>
    <name evidence="2" type="ORF">NP439_00880</name>
</gene>
<proteinExistence type="predicted"/>
<accession>A0ABY5JSN9</accession>
<protein>
    <submittedName>
        <fullName evidence="2">Uncharacterized protein</fullName>
    </submittedName>
</protein>
<keyword evidence="1" id="KW-0812">Transmembrane</keyword>
<dbReference type="Proteomes" id="UP001059773">
    <property type="component" value="Chromosome"/>
</dbReference>
<dbReference type="RefSeq" id="WP_256708404.1">
    <property type="nucleotide sequence ID" value="NZ_CP101914.1"/>
</dbReference>
<evidence type="ECO:0000256" key="1">
    <source>
        <dbReference type="SAM" id="Phobius"/>
    </source>
</evidence>
<keyword evidence="1" id="KW-1133">Transmembrane helix</keyword>
<reference evidence="2" key="1">
    <citation type="submission" date="2022-07" db="EMBL/GenBank/DDBJ databases">
        <title>FELIX.</title>
        <authorList>
            <person name="Wan K.H."/>
            <person name="Park S."/>
            <person name="Lawrence Q."/>
            <person name="Eichenberger J.P."/>
            <person name="Booth B.W."/>
            <person name="Piaggio A.J."/>
            <person name="Chandler J.C."/>
            <person name="Franklin A.B."/>
            <person name="Celniker S.E."/>
        </authorList>
    </citation>
    <scope>NUCLEOTIDE SEQUENCE</scope>
    <source>
        <strain evidence="2">QA-1986 374</strain>
    </source>
</reference>
<sequence length="91" mass="10437">MLDWIKKAAWFSLAILLLFLAIVCIFVPFNSMNETDTDAKSPIIQKYSTKGLYMEPSYYVKMRNGDGYGISRKEIYQLQIGDTYGAQKKVP</sequence>
<organism evidence="2 3">
    <name type="scientific">Oceanobacillus jeddahense</name>
    <dbReference type="NCBI Taxonomy" id="1462527"/>
    <lineage>
        <taxon>Bacteria</taxon>
        <taxon>Bacillati</taxon>
        <taxon>Bacillota</taxon>
        <taxon>Bacilli</taxon>
        <taxon>Bacillales</taxon>
        <taxon>Bacillaceae</taxon>
        <taxon>Oceanobacillus</taxon>
    </lineage>
</organism>